<protein>
    <submittedName>
        <fullName evidence="2">Uncharacterized protein</fullName>
    </submittedName>
</protein>
<feature type="region of interest" description="Disordered" evidence="1">
    <location>
        <begin position="17"/>
        <end position="55"/>
    </location>
</feature>
<reference evidence="2 3" key="1">
    <citation type="submission" date="2014-06" db="EMBL/GenBank/DDBJ databases">
        <authorList>
            <person name="Swart Estienne"/>
        </authorList>
    </citation>
    <scope>NUCLEOTIDE SEQUENCE [LARGE SCALE GENOMIC DNA]</scope>
    <source>
        <strain evidence="2 3">130c</strain>
    </source>
</reference>
<dbReference type="Proteomes" id="UP000039865">
    <property type="component" value="Unassembled WGS sequence"/>
</dbReference>
<sequence length="639" mass="73959">MGSLTNNPYSAQRFLSTAASSRRAQQNSNQLNGLSVVSQIESHRRRSTKQSEQFDRIHHRSIEVVEIQPQQADITQRMIMTQQLKFRTRGERKQTQKNSIFNGKFTLLDNSETRMLPSISQFIQKKILPKQSNLLKEFISLSSRNNSIPNDYLIQLHTEIQKSNILNQTAVGPATTLRRPKKNKSSRINKTIIQEDNYVEQQKKTLMTIKSNNCSTLKHQTKDQSVGLGGTSGNNTDVNQTQISCKNSNEDFMGSKYDQNIHEKLALLNIQDSRELRNQLVYEQLAQGRFFQKKYHKSFSIQHNQDKINYNNVNPRIQTSNQTARLRIKSNYIQDQMNQDLNIFDQRFPLSSQQRFRIRNNPVLFHQSKEFQLKSEEKAKDQNTQQEEINEQLIPLEEIHQKSLLSTLRDSPDNSPTVQEKNIMSYKELDITLYDCNQISNPNLENSMNKQTSSTKGFVPHLQMKKKVLSKLNSSYKNEPYTTKSNKGINVLNSLRNSIDQKSNQQKFKDERYSSAMEGQSQIRLSQEGQIKPSIQIKASMKRKGSDFDCFLKKTEFNSIVINNFQMPCDSLIKKVNTPNRIKMKTREHKKIPYPMLKLNCYKRNLYRQNTGVTGVERANKTQGTFGNPLSNLNLTLAI</sequence>
<keyword evidence="3" id="KW-1185">Reference proteome</keyword>
<feature type="compositionally biased region" description="Polar residues" evidence="1">
    <location>
        <begin position="17"/>
        <end position="40"/>
    </location>
</feature>
<gene>
    <name evidence="2" type="primary">Contig1705.g1850</name>
    <name evidence="2" type="ORF">STYLEM_453</name>
</gene>
<accession>A0A077ZNF3</accession>
<dbReference type="InParanoid" id="A0A077ZNF3"/>
<organism evidence="2 3">
    <name type="scientific">Stylonychia lemnae</name>
    <name type="common">Ciliate</name>
    <dbReference type="NCBI Taxonomy" id="5949"/>
    <lineage>
        <taxon>Eukaryota</taxon>
        <taxon>Sar</taxon>
        <taxon>Alveolata</taxon>
        <taxon>Ciliophora</taxon>
        <taxon>Intramacronucleata</taxon>
        <taxon>Spirotrichea</taxon>
        <taxon>Stichotrichia</taxon>
        <taxon>Sporadotrichida</taxon>
        <taxon>Oxytrichidae</taxon>
        <taxon>Stylonychinae</taxon>
        <taxon>Stylonychia</taxon>
    </lineage>
</organism>
<evidence type="ECO:0000313" key="2">
    <source>
        <dbReference type="EMBL" id="CDW71507.1"/>
    </source>
</evidence>
<dbReference type="AlphaFoldDB" id="A0A077ZNF3"/>
<proteinExistence type="predicted"/>
<evidence type="ECO:0000256" key="1">
    <source>
        <dbReference type="SAM" id="MobiDB-lite"/>
    </source>
</evidence>
<evidence type="ECO:0000313" key="3">
    <source>
        <dbReference type="Proteomes" id="UP000039865"/>
    </source>
</evidence>
<name>A0A077ZNF3_STYLE</name>
<dbReference type="EMBL" id="CCKQ01000433">
    <property type="protein sequence ID" value="CDW71507.1"/>
    <property type="molecule type" value="Genomic_DNA"/>
</dbReference>